<evidence type="ECO:0000259" key="1">
    <source>
        <dbReference type="Pfam" id="PF00501"/>
    </source>
</evidence>
<feature type="domain" description="AMP-dependent synthetase/ligase" evidence="1">
    <location>
        <begin position="2"/>
        <end position="198"/>
    </location>
</feature>
<dbReference type="GO" id="GO:0031177">
    <property type="term" value="F:phosphopantetheine binding"/>
    <property type="evidence" value="ECO:0007669"/>
    <property type="project" value="TreeGrafter"/>
</dbReference>
<dbReference type="InterPro" id="IPR020459">
    <property type="entry name" value="AMP-binding"/>
</dbReference>
<dbReference type="PROSITE" id="PS00455">
    <property type="entry name" value="AMP_BINDING"/>
    <property type="match status" value="1"/>
</dbReference>
<evidence type="ECO:0000313" key="2">
    <source>
        <dbReference type="EMBL" id="TKI84059.1"/>
    </source>
</evidence>
<dbReference type="Proteomes" id="UP000308444">
    <property type="component" value="Unassembled WGS sequence"/>
</dbReference>
<name>A0A9X8ZZK8_BACCE</name>
<dbReference type="AlphaFoldDB" id="A0A9X8ZZK8"/>
<dbReference type="InterPro" id="IPR000873">
    <property type="entry name" value="AMP-dep_synth/lig_dom"/>
</dbReference>
<comment type="caution">
    <text evidence="2">The sequence shown here is derived from an EMBL/GenBank/DDBJ whole genome shotgun (WGS) entry which is preliminary data.</text>
</comment>
<sequence length="204" mass="22159">LVGICVTRSSEMIVGLLGIMKAGGAYVPIDPAYPESRLQYILEDAQIKVLVTQEKLQQKMVIPTFVNVICIDRNRAEIEQEVTTVCTSEATGDNLAYIIYTSGSTGNPKGVMIEHRNTVTMIHWAHHTYSRKELAGVLASTSLSFDLSVFEVFVPLTMGGKVIVAENALHLDKLSTKGVTLVNTVPSAAKELVRAKTIPSSVKV</sequence>
<dbReference type="SUPFAM" id="SSF56801">
    <property type="entry name" value="Acetyl-CoA synthetase-like"/>
    <property type="match status" value="1"/>
</dbReference>
<reference evidence="2 3" key="1">
    <citation type="journal article" date="2019" name="Environ. Microbiol.">
        <title>An active ?-lactamase is a part of an orchestrated cell wall stress resistance network of Bacillus subtilis and related rhizosphere species.</title>
        <authorList>
            <person name="Bucher T."/>
            <person name="Keren-Paz A."/>
            <person name="Hausser J."/>
            <person name="Olender T."/>
            <person name="Cytryn E."/>
            <person name="Kolodkin-Gal I."/>
        </authorList>
    </citation>
    <scope>NUCLEOTIDE SEQUENCE [LARGE SCALE GENOMIC DNA]</scope>
    <source>
        <strain evidence="2 3">I32</strain>
    </source>
</reference>
<feature type="non-terminal residue" evidence="2">
    <location>
        <position position="204"/>
    </location>
</feature>
<dbReference type="GO" id="GO:0043041">
    <property type="term" value="P:amino acid activation for nonribosomal peptide biosynthetic process"/>
    <property type="evidence" value="ECO:0007669"/>
    <property type="project" value="TreeGrafter"/>
</dbReference>
<dbReference type="EMBL" id="SZOH01004625">
    <property type="protein sequence ID" value="TKI84059.1"/>
    <property type="molecule type" value="Genomic_DNA"/>
</dbReference>
<organism evidence="2 3">
    <name type="scientific">Bacillus cereus</name>
    <dbReference type="NCBI Taxonomy" id="1396"/>
    <lineage>
        <taxon>Bacteria</taxon>
        <taxon>Bacillati</taxon>
        <taxon>Bacillota</taxon>
        <taxon>Bacilli</taxon>
        <taxon>Bacillales</taxon>
        <taxon>Bacillaceae</taxon>
        <taxon>Bacillus</taxon>
        <taxon>Bacillus cereus group</taxon>
    </lineage>
</organism>
<dbReference type="InterPro" id="IPR020845">
    <property type="entry name" value="AMP-binding_CS"/>
</dbReference>
<dbReference type="GO" id="GO:0044550">
    <property type="term" value="P:secondary metabolite biosynthetic process"/>
    <property type="evidence" value="ECO:0007669"/>
    <property type="project" value="TreeGrafter"/>
</dbReference>
<dbReference type="PANTHER" id="PTHR45527">
    <property type="entry name" value="NONRIBOSOMAL PEPTIDE SYNTHETASE"/>
    <property type="match status" value="1"/>
</dbReference>
<dbReference type="PRINTS" id="PR00154">
    <property type="entry name" value="AMPBINDING"/>
</dbReference>
<dbReference type="GO" id="GO:0005737">
    <property type="term" value="C:cytoplasm"/>
    <property type="evidence" value="ECO:0007669"/>
    <property type="project" value="TreeGrafter"/>
</dbReference>
<dbReference type="FunFam" id="3.40.50.980:FF:000001">
    <property type="entry name" value="Non-ribosomal peptide synthetase"/>
    <property type="match status" value="1"/>
</dbReference>
<accession>A0A9X8ZZK8</accession>
<proteinExistence type="predicted"/>
<evidence type="ECO:0000313" key="3">
    <source>
        <dbReference type="Proteomes" id="UP000308444"/>
    </source>
</evidence>
<dbReference type="Pfam" id="PF00501">
    <property type="entry name" value="AMP-binding"/>
    <property type="match status" value="1"/>
</dbReference>
<gene>
    <name evidence="2" type="ORF">FC695_40765</name>
</gene>
<dbReference type="Gene3D" id="3.40.50.980">
    <property type="match status" value="2"/>
</dbReference>
<feature type="non-terminal residue" evidence="2">
    <location>
        <position position="1"/>
    </location>
</feature>
<dbReference type="PANTHER" id="PTHR45527:SF1">
    <property type="entry name" value="FATTY ACID SYNTHASE"/>
    <property type="match status" value="1"/>
</dbReference>
<protein>
    <submittedName>
        <fullName evidence="2">Non-ribosomal peptide synthetase</fullName>
    </submittedName>
</protein>